<evidence type="ECO:0000256" key="3">
    <source>
        <dbReference type="SAM" id="MobiDB-lite"/>
    </source>
</evidence>
<organism evidence="4">
    <name type="scientific">Hyperionvirus sp</name>
    <dbReference type="NCBI Taxonomy" id="2487770"/>
    <lineage>
        <taxon>Viruses</taxon>
        <taxon>Varidnaviria</taxon>
        <taxon>Bamfordvirae</taxon>
        <taxon>Nucleocytoviricota</taxon>
        <taxon>Megaviricetes</taxon>
        <taxon>Imitervirales</taxon>
        <taxon>Mimiviridae</taxon>
        <taxon>Klosneuvirinae</taxon>
    </lineage>
</organism>
<dbReference type="InterPro" id="IPR021884">
    <property type="entry name" value="Ice-bd_prot"/>
</dbReference>
<sequence>MKLAVLLISLAYTLFGAVNASITLQSASIFAVLAGSGITNTGTTSITGDVGTFPTISETGFSSVTISHGVNHYGDTVTQHAKNHLTSAYISAADMEATRDLTGKTLGTGGEISSLGPGVYSFSSSAHLIGKLTLTGFGEYVFKIGSTLTTASSSSVVLTDGANACDIFWQVGSSATLGTHTAFEGTVMALDSITANTGTIVKGRLLARNAAVVMQSNEIRLPSCESSSSSSGGSHGGSTGSSESSSSSSTGTCVMVCRCEA</sequence>
<evidence type="ECO:0000256" key="2">
    <source>
        <dbReference type="ARBA" id="ARBA00022729"/>
    </source>
</evidence>
<feature type="region of interest" description="Disordered" evidence="3">
    <location>
        <begin position="222"/>
        <end position="250"/>
    </location>
</feature>
<reference evidence="4" key="1">
    <citation type="submission" date="2018-10" db="EMBL/GenBank/DDBJ databases">
        <title>Hidden diversity of soil giant viruses.</title>
        <authorList>
            <person name="Schulz F."/>
            <person name="Alteio L."/>
            <person name="Goudeau D."/>
            <person name="Ryan E.M."/>
            <person name="Malmstrom R.R."/>
            <person name="Blanchard J."/>
            <person name="Woyke T."/>
        </authorList>
    </citation>
    <scope>NUCLEOTIDE SEQUENCE</scope>
    <source>
        <strain evidence="4">HYV1</strain>
    </source>
</reference>
<evidence type="ECO:0008006" key="5">
    <source>
        <dbReference type="Google" id="ProtNLM"/>
    </source>
</evidence>
<feature type="compositionally biased region" description="Low complexity" evidence="3">
    <location>
        <begin position="240"/>
        <end position="250"/>
    </location>
</feature>
<proteinExistence type="inferred from homology"/>
<keyword evidence="2" id="KW-0732">Signal</keyword>
<comment type="similarity">
    <text evidence="1">Belongs to the ice-binding protein family.</text>
</comment>
<dbReference type="Pfam" id="PF11999">
    <property type="entry name" value="Ice_binding"/>
    <property type="match status" value="1"/>
</dbReference>
<protein>
    <recommendedName>
        <fullName evidence="5">DUF3494 domain-containing protein</fullName>
    </recommendedName>
</protein>
<evidence type="ECO:0000256" key="1">
    <source>
        <dbReference type="ARBA" id="ARBA00005445"/>
    </source>
</evidence>
<dbReference type="EMBL" id="MK072386">
    <property type="protein sequence ID" value="AYV83080.1"/>
    <property type="molecule type" value="Genomic_DNA"/>
</dbReference>
<accession>A0A3G5A745</accession>
<evidence type="ECO:0000313" key="4">
    <source>
        <dbReference type="EMBL" id="AYV83080.1"/>
    </source>
</evidence>
<gene>
    <name evidence="4" type="ORF">Hyperionvirus4_45</name>
</gene>
<name>A0A3G5A745_9VIRU</name>